<proteinExistence type="predicted"/>
<evidence type="ECO:0000313" key="4">
    <source>
        <dbReference type="EMBL" id="SDH21895.1"/>
    </source>
</evidence>
<protein>
    <submittedName>
        <fullName evidence="4">Putative peptidoglycan binding domain-containing protein</fullName>
    </submittedName>
</protein>
<dbReference type="Gene3D" id="1.10.101.10">
    <property type="entry name" value="PGBD-like superfamily/PGBD"/>
    <property type="match status" value="1"/>
</dbReference>
<name>A0A1G8ALJ2_9ACTN</name>
<feature type="coiled-coil region" evidence="1">
    <location>
        <begin position="182"/>
        <end position="373"/>
    </location>
</feature>
<evidence type="ECO:0000259" key="3">
    <source>
        <dbReference type="Pfam" id="PF01471"/>
    </source>
</evidence>
<dbReference type="OrthoDB" id="3268648at2"/>
<keyword evidence="1" id="KW-0175">Coiled coil</keyword>
<feature type="region of interest" description="Disordered" evidence="2">
    <location>
        <begin position="456"/>
        <end position="478"/>
    </location>
</feature>
<reference evidence="4 5" key="1">
    <citation type="submission" date="2016-10" db="EMBL/GenBank/DDBJ databases">
        <authorList>
            <person name="de Groot N.N."/>
        </authorList>
    </citation>
    <scope>NUCLEOTIDE SEQUENCE [LARGE SCALE GENOMIC DNA]</scope>
    <source>
        <strain evidence="4 5">CPCC 201354</strain>
    </source>
</reference>
<evidence type="ECO:0000256" key="2">
    <source>
        <dbReference type="SAM" id="MobiDB-lite"/>
    </source>
</evidence>
<organism evidence="4 5">
    <name type="scientific">Sinosporangium album</name>
    <dbReference type="NCBI Taxonomy" id="504805"/>
    <lineage>
        <taxon>Bacteria</taxon>
        <taxon>Bacillati</taxon>
        <taxon>Actinomycetota</taxon>
        <taxon>Actinomycetes</taxon>
        <taxon>Streptosporangiales</taxon>
        <taxon>Streptosporangiaceae</taxon>
        <taxon>Sinosporangium</taxon>
    </lineage>
</organism>
<dbReference type="Proteomes" id="UP000198923">
    <property type="component" value="Unassembled WGS sequence"/>
</dbReference>
<dbReference type="InterPro" id="IPR002477">
    <property type="entry name" value="Peptidoglycan-bd-like"/>
</dbReference>
<feature type="compositionally biased region" description="Basic and acidic residues" evidence="2">
    <location>
        <begin position="456"/>
        <end position="467"/>
    </location>
</feature>
<sequence length="576" mass="61805">MKSPKRVLAIIVCGVLLIAGAGWLVGAQLRSPADEAASRKPPPPSFITVAVEKKKLTSTVTLNGTLAYGSPLPVTLGGMVGTGTAAGTAEAQRVTRPPRVGRVREGSVLMEVNGRPVFTLRGREPMHRTIALGTSGADVRQLQRALRRLGFNSPTSGTFDQGTAAALKNWYAKKGYEAQEPNLEARRAIDELRRGVRSAEETLLTEKKALDEDRDVYHLKAKYDNARREVEQAQKALRRTRDTELTPDDRDKIETLQAAVRTAEESLLEAEQALEGAKPEDDKRLLELKVANASQNLDAANAALANYGEQQTLTREKLLEEQRKALRTADEAFLAAERELRNARRLSPQRLKVTNARQNLADAKRLLAEQLETYGVSLPPGEIVFLPSLPARIDKVEVKAGAVVENKVATVTSSAFAVTGSVDVSETKLLKVGLSATLESGDGRTFPAKLTAIGEKAKVETEDKPKGQGEQAEDPSVGAEPVLLTPTVTKGLRPLVGTPVTVRVSVGETDDPVLSVPVAAVVTSADGKPRVQVETSTDKTKDVEVRTGLTADGNVEVTPVNSGDLKEGDRVVVGNA</sequence>
<dbReference type="InterPro" id="IPR036366">
    <property type="entry name" value="PGBDSf"/>
</dbReference>
<evidence type="ECO:0000256" key="1">
    <source>
        <dbReference type="SAM" id="Coils"/>
    </source>
</evidence>
<gene>
    <name evidence="4" type="ORF">SAMN05421505_112219</name>
</gene>
<accession>A0A1G8ALJ2</accession>
<keyword evidence="5" id="KW-1185">Reference proteome</keyword>
<dbReference type="Pfam" id="PF01471">
    <property type="entry name" value="PG_binding_1"/>
    <property type="match status" value="1"/>
</dbReference>
<dbReference type="InterPro" id="IPR036365">
    <property type="entry name" value="PGBD-like_sf"/>
</dbReference>
<dbReference type="AlphaFoldDB" id="A0A1G8ALJ2"/>
<feature type="domain" description="Peptidoglycan binding-like" evidence="3">
    <location>
        <begin position="135"/>
        <end position="170"/>
    </location>
</feature>
<dbReference type="SUPFAM" id="SSF47090">
    <property type="entry name" value="PGBD-like"/>
    <property type="match status" value="1"/>
</dbReference>
<dbReference type="Gene3D" id="2.40.420.20">
    <property type="match status" value="1"/>
</dbReference>
<dbReference type="EMBL" id="FNCN01000012">
    <property type="protein sequence ID" value="SDH21895.1"/>
    <property type="molecule type" value="Genomic_DNA"/>
</dbReference>
<dbReference type="STRING" id="504805.SAMN05421505_112219"/>
<evidence type="ECO:0000313" key="5">
    <source>
        <dbReference type="Proteomes" id="UP000198923"/>
    </source>
</evidence>
<dbReference type="RefSeq" id="WP_093171109.1">
    <property type="nucleotide sequence ID" value="NZ_FNCN01000012.1"/>
</dbReference>
<feature type="region of interest" description="Disordered" evidence="2">
    <location>
        <begin position="554"/>
        <end position="576"/>
    </location>
</feature>